<reference evidence="3 4" key="1">
    <citation type="submission" date="2023-03" db="EMBL/GenBank/DDBJ databases">
        <title>Genome insight into feeding habits of ladybird beetles.</title>
        <authorList>
            <person name="Li H.-S."/>
            <person name="Huang Y.-H."/>
            <person name="Pang H."/>
        </authorList>
    </citation>
    <scope>NUCLEOTIDE SEQUENCE [LARGE SCALE GENOMIC DNA]</scope>
    <source>
        <strain evidence="3">SYSU_2023b</strain>
        <tissue evidence="3">Whole body</tissue>
    </source>
</reference>
<accession>A0AAW1URI7</accession>
<dbReference type="PANTHER" id="PTHR12450:SF22">
    <property type="entry name" value="EXTRACELLULAR SERINE_THREONINE PROTEIN CG31145"/>
    <property type="match status" value="1"/>
</dbReference>
<dbReference type="GO" id="GO:0005524">
    <property type="term" value="F:ATP binding"/>
    <property type="evidence" value="ECO:0007669"/>
    <property type="project" value="UniProtKB-KW"/>
</dbReference>
<comment type="cofactor">
    <cofactor evidence="2">
        <name>Mn(2+)</name>
        <dbReference type="ChEBI" id="CHEBI:29035"/>
    </cofactor>
</comment>
<dbReference type="GO" id="GO:0046872">
    <property type="term" value="F:metal ion binding"/>
    <property type="evidence" value="ECO:0007669"/>
    <property type="project" value="UniProtKB-KW"/>
</dbReference>
<dbReference type="InterPro" id="IPR024869">
    <property type="entry name" value="FAM20"/>
</dbReference>
<evidence type="ECO:0000313" key="3">
    <source>
        <dbReference type="EMBL" id="KAK9885428.1"/>
    </source>
</evidence>
<keyword evidence="1" id="KW-0547">Nucleotide-binding</keyword>
<keyword evidence="4" id="KW-1185">Reference proteome</keyword>
<feature type="non-terminal residue" evidence="3">
    <location>
        <position position="1"/>
    </location>
</feature>
<keyword evidence="1" id="KW-0067">ATP-binding</keyword>
<gene>
    <name evidence="3" type="ORF">WA026_010925</name>
</gene>
<dbReference type="EMBL" id="JARQZJ010000095">
    <property type="protein sequence ID" value="KAK9885428.1"/>
    <property type="molecule type" value="Genomic_DNA"/>
</dbReference>
<feature type="binding site" evidence="1">
    <location>
        <position position="18"/>
    </location>
    <ligand>
        <name>ATP</name>
        <dbReference type="ChEBI" id="CHEBI:30616"/>
    </ligand>
</feature>
<organism evidence="3 4">
    <name type="scientific">Henosepilachna vigintioctopunctata</name>
    <dbReference type="NCBI Taxonomy" id="420089"/>
    <lineage>
        <taxon>Eukaryota</taxon>
        <taxon>Metazoa</taxon>
        <taxon>Ecdysozoa</taxon>
        <taxon>Arthropoda</taxon>
        <taxon>Hexapoda</taxon>
        <taxon>Insecta</taxon>
        <taxon>Pterygota</taxon>
        <taxon>Neoptera</taxon>
        <taxon>Endopterygota</taxon>
        <taxon>Coleoptera</taxon>
        <taxon>Polyphaga</taxon>
        <taxon>Cucujiformia</taxon>
        <taxon>Coccinelloidea</taxon>
        <taxon>Coccinellidae</taxon>
        <taxon>Epilachninae</taxon>
        <taxon>Epilachnini</taxon>
        <taxon>Henosepilachna</taxon>
    </lineage>
</organism>
<evidence type="ECO:0000256" key="1">
    <source>
        <dbReference type="PIRSR" id="PIRSR624869-2"/>
    </source>
</evidence>
<dbReference type="PANTHER" id="PTHR12450">
    <property type="entry name" value="DENTIN MATRIX PROTEIN 4 PROTEIN FAM20"/>
    <property type="match status" value="1"/>
</dbReference>
<proteinExistence type="predicted"/>
<dbReference type="AlphaFoldDB" id="A0AAW1URI7"/>
<keyword evidence="2" id="KW-0479">Metal-binding</keyword>
<dbReference type="Proteomes" id="UP001431783">
    <property type="component" value="Unassembled WGS sequence"/>
</dbReference>
<evidence type="ECO:0000256" key="2">
    <source>
        <dbReference type="PIRSR" id="PIRSR624869-3"/>
    </source>
</evidence>
<keyword evidence="2" id="KW-0464">Manganese</keyword>
<sequence>FPREQQTLPNHFYFTDYERHNAEIAAFHLDRLLGFRRAMPVVGRLLNITKDIYEKADGELLKTFFISPRIMFVSMENARTTVIRPMQSAVTPTH</sequence>
<comment type="caution">
    <text evidence="3">The sequence shown here is derived from an EMBL/GenBank/DDBJ whole genome shotgun (WGS) entry which is preliminary data.</text>
</comment>
<evidence type="ECO:0000313" key="4">
    <source>
        <dbReference type="Proteomes" id="UP001431783"/>
    </source>
</evidence>
<dbReference type="GO" id="GO:0004674">
    <property type="term" value="F:protein serine/threonine kinase activity"/>
    <property type="evidence" value="ECO:0007669"/>
    <property type="project" value="TreeGrafter"/>
</dbReference>
<name>A0AAW1URI7_9CUCU</name>
<dbReference type="GO" id="GO:0005794">
    <property type="term" value="C:Golgi apparatus"/>
    <property type="evidence" value="ECO:0007669"/>
    <property type="project" value="TreeGrafter"/>
</dbReference>
<feature type="binding site" evidence="2">
    <location>
        <position position="18"/>
    </location>
    <ligand>
        <name>Mn(2+)</name>
        <dbReference type="ChEBI" id="CHEBI:29035"/>
    </ligand>
</feature>
<protein>
    <submittedName>
        <fullName evidence="3">Uncharacterized protein</fullName>
    </submittedName>
</protein>